<evidence type="ECO:0000313" key="8">
    <source>
        <dbReference type="Proteomes" id="UP001162156"/>
    </source>
</evidence>
<name>A0AAV8ZKQ0_9CUCU</name>
<sequence>MFLYYLLFTLMLEISDCEISTYQMELLGRKEGIIGNENFSYYYIHHLGNIVLSLESIVGDADMYVSETNMIPTYDPDSYDLHSATCGQDIIEIPSSFKSPISVGIYGHSAYEDSSYTLEVFKAPAVENEQSSSFLIIEEGNAEGTPEIKVVPKDDKGKLSIRTKTKKKLHNVSAKVGGIFSLFEIIEMIFL</sequence>
<keyword evidence="8" id="KW-1185">Reference proteome</keyword>
<evidence type="ECO:0000256" key="2">
    <source>
        <dbReference type="ARBA" id="ARBA00008960"/>
    </source>
</evidence>
<proteinExistence type="inferred from homology"/>
<dbReference type="Proteomes" id="UP001162156">
    <property type="component" value="Unassembled WGS sequence"/>
</dbReference>
<dbReference type="Pfam" id="PF17065">
    <property type="entry name" value="UPF0669"/>
    <property type="match status" value="1"/>
</dbReference>
<evidence type="ECO:0000256" key="5">
    <source>
        <dbReference type="ARBA" id="ARBA00023180"/>
    </source>
</evidence>
<dbReference type="GO" id="GO:0005576">
    <property type="term" value="C:extracellular region"/>
    <property type="evidence" value="ECO:0007669"/>
    <property type="project" value="UniProtKB-SubCell"/>
</dbReference>
<dbReference type="InterPro" id="IPR031420">
    <property type="entry name" value="UPF0669"/>
</dbReference>
<keyword evidence="5" id="KW-0325">Glycoprotein</keyword>
<evidence type="ECO:0000256" key="1">
    <source>
        <dbReference type="ARBA" id="ARBA00004613"/>
    </source>
</evidence>
<comment type="caution">
    <text evidence="7">The sequence shown here is derived from an EMBL/GenBank/DDBJ whole genome shotgun (WGS) entry which is preliminary data.</text>
</comment>
<accession>A0AAV8ZKQ0</accession>
<feature type="chain" id="PRO_5043978771" evidence="6">
    <location>
        <begin position="18"/>
        <end position="191"/>
    </location>
</feature>
<gene>
    <name evidence="7" type="ORF">NQ314_004632</name>
</gene>
<protein>
    <submittedName>
        <fullName evidence="7">Uncharacterized protein</fullName>
    </submittedName>
</protein>
<reference evidence="7" key="1">
    <citation type="journal article" date="2023" name="Insect Mol. Biol.">
        <title>Genome sequencing provides insights into the evolution of gene families encoding plant cell wall-degrading enzymes in longhorned beetles.</title>
        <authorList>
            <person name="Shin N.R."/>
            <person name="Okamura Y."/>
            <person name="Kirsch R."/>
            <person name="Pauchet Y."/>
        </authorList>
    </citation>
    <scope>NUCLEOTIDE SEQUENCE</scope>
    <source>
        <strain evidence="7">RBIC_L_NR</strain>
    </source>
</reference>
<organism evidence="7 8">
    <name type="scientific">Rhamnusium bicolor</name>
    <dbReference type="NCBI Taxonomy" id="1586634"/>
    <lineage>
        <taxon>Eukaryota</taxon>
        <taxon>Metazoa</taxon>
        <taxon>Ecdysozoa</taxon>
        <taxon>Arthropoda</taxon>
        <taxon>Hexapoda</taxon>
        <taxon>Insecta</taxon>
        <taxon>Pterygota</taxon>
        <taxon>Neoptera</taxon>
        <taxon>Endopterygota</taxon>
        <taxon>Coleoptera</taxon>
        <taxon>Polyphaga</taxon>
        <taxon>Cucujiformia</taxon>
        <taxon>Chrysomeloidea</taxon>
        <taxon>Cerambycidae</taxon>
        <taxon>Lepturinae</taxon>
        <taxon>Rhagiini</taxon>
        <taxon>Rhamnusium</taxon>
    </lineage>
</organism>
<comment type="similarity">
    <text evidence="2">Belongs to the UPF0669 family.</text>
</comment>
<dbReference type="AlphaFoldDB" id="A0AAV8ZKQ0"/>
<evidence type="ECO:0000256" key="3">
    <source>
        <dbReference type="ARBA" id="ARBA00022525"/>
    </source>
</evidence>
<comment type="subcellular location">
    <subcellularLocation>
        <location evidence="1">Secreted</location>
    </subcellularLocation>
</comment>
<dbReference type="EMBL" id="JANEYF010001313">
    <property type="protein sequence ID" value="KAJ8964824.1"/>
    <property type="molecule type" value="Genomic_DNA"/>
</dbReference>
<keyword evidence="4 6" id="KW-0732">Signal</keyword>
<feature type="signal peptide" evidence="6">
    <location>
        <begin position="1"/>
        <end position="17"/>
    </location>
</feature>
<dbReference type="PANTHER" id="PTHR31703">
    <property type="entry name" value="UPF0669 PROTEIN C6ORF120"/>
    <property type="match status" value="1"/>
</dbReference>
<dbReference type="PANTHER" id="PTHR31703:SF2">
    <property type="entry name" value="UPF0669 PROTEIN C6ORF120"/>
    <property type="match status" value="1"/>
</dbReference>
<evidence type="ECO:0000256" key="4">
    <source>
        <dbReference type="ARBA" id="ARBA00022729"/>
    </source>
</evidence>
<evidence type="ECO:0000256" key="6">
    <source>
        <dbReference type="SAM" id="SignalP"/>
    </source>
</evidence>
<evidence type="ECO:0000313" key="7">
    <source>
        <dbReference type="EMBL" id="KAJ8964824.1"/>
    </source>
</evidence>
<keyword evidence="3" id="KW-0964">Secreted</keyword>